<reference evidence="1 2" key="1">
    <citation type="submission" date="2018-09" db="EMBL/GenBank/DDBJ databases">
        <authorList>
            <person name="Zhu H."/>
        </authorList>
    </citation>
    <scope>NUCLEOTIDE SEQUENCE [LARGE SCALE GENOMIC DNA]</scope>
    <source>
        <strain evidence="1 2">K2W22B-5</strain>
    </source>
</reference>
<dbReference type="EMBL" id="QYUL01000001">
    <property type="protein sequence ID" value="RJF84375.1"/>
    <property type="molecule type" value="Genomic_DNA"/>
</dbReference>
<evidence type="ECO:0000313" key="1">
    <source>
        <dbReference type="EMBL" id="RJF84375.1"/>
    </source>
</evidence>
<name>A0A418W2W6_9PROT</name>
<proteinExistence type="predicted"/>
<dbReference type="RefSeq" id="WP_119830022.1">
    <property type="nucleotide sequence ID" value="NZ_QYUL01000001.1"/>
</dbReference>
<sequence>MPMLLIDEPSPFASLEEWRAFRDEILTLPIEEATVVAALALADQMIAALVDGIAEGEADCGQGALSVSEPLVAEEGQAGLVRRSGTRNAVTSLLG</sequence>
<gene>
    <name evidence="1" type="ORF">D3877_07400</name>
</gene>
<dbReference type="Proteomes" id="UP000283458">
    <property type="component" value="Unassembled WGS sequence"/>
</dbReference>
<organism evidence="1 2">
    <name type="scientific">Azospirillum cavernae</name>
    <dbReference type="NCBI Taxonomy" id="2320860"/>
    <lineage>
        <taxon>Bacteria</taxon>
        <taxon>Pseudomonadati</taxon>
        <taxon>Pseudomonadota</taxon>
        <taxon>Alphaproteobacteria</taxon>
        <taxon>Rhodospirillales</taxon>
        <taxon>Azospirillaceae</taxon>
        <taxon>Azospirillum</taxon>
    </lineage>
</organism>
<evidence type="ECO:0000313" key="2">
    <source>
        <dbReference type="Proteomes" id="UP000283458"/>
    </source>
</evidence>
<protein>
    <submittedName>
        <fullName evidence="1">Uncharacterized protein</fullName>
    </submittedName>
</protein>
<accession>A0A418W2W6</accession>
<comment type="caution">
    <text evidence="1">The sequence shown here is derived from an EMBL/GenBank/DDBJ whole genome shotgun (WGS) entry which is preliminary data.</text>
</comment>
<keyword evidence="2" id="KW-1185">Reference proteome</keyword>
<dbReference type="AlphaFoldDB" id="A0A418W2W6"/>